<dbReference type="AlphaFoldDB" id="A0A7C3ZHP4"/>
<comment type="similarity">
    <text evidence="2 8">Belongs to the class-V pyridoxal-phosphate-dependent aminotransferase family. Csd subfamily.</text>
</comment>
<dbReference type="GO" id="GO:0030170">
    <property type="term" value="F:pyridoxal phosphate binding"/>
    <property type="evidence" value="ECO:0007669"/>
    <property type="project" value="UniProtKB-UniRule"/>
</dbReference>
<dbReference type="PROSITE" id="PS00595">
    <property type="entry name" value="AA_TRANSFER_CLASS_5"/>
    <property type="match status" value="1"/>
</dbReference>
<proteinExistence type="inferred from homology"/>
<protein>
    <recommendedName>
        <fullName evidence="3 8">Cysteine desulfurase</fullName>
        <ecNumber evidence="3 8">2.8.1.7</ecNumber>
    </recommendedName>
</protein>
<evidence type="ECO:0000313" key="10">
    <source>
        <dbReference type="EMBL" id="HGF99422.1"/>
    </source>
</evidence>
<dbReference type="GO" id="GO:0031071">
    <property type="term" value="F:cysteine desulfurase activity"/>
    <property type="evidence" value="ECO:0007669"/>
    <property type="project" value="UniProtKB-UniRule"/>
</dbReference>
<dbReference type="GO" id="GO:0006534">
    <property type="term" value="P:cysteine metabolic process"/>
    <property type="evidence" value="ECO:0007669"/>
    <property type="project" value="UniProtKB-UniRule"/>
</dbReference>
<keyword evidence="5 8" id="KW-0663">Pyridoxal phosphate</keyword>
<dbReference type="Gene3D" id="3.40.640.10">
    <property type="entry name" value="Type I PLP-dependent aspartate aminotransferase-like (Major domain)"/>
    <property type="match status" value="1"/>
</dbReference>
<dbReference type="SUPFAM" id="SSF53383">
    <property type="entry name" value="PLP-dependent transferases"/>
    <property type="match status" value="1"/>
</dbReference>
<dbReference type="EMBL" id="DSPX01000017">
    <property type="protein sequence ID" value="HGF99422.1"/>
    <property type="molecule type" value="Genomic_DNA"/>
</dbReference>
<evidence type="ECO:0000256" key="3">
    <source>
        <dbReference type="ARBA" id="ARBA00012239"/>
    </source>
</evidence>
<evidence type="ECO:0000259" key="9">
    <source>
        <dbReference type="Pfam" id="PF00266"/>
    </source>
</evidence>
<organism evidence="10">
    <name type="scientific">Planktothricoides sp. SpSt-374</name>
    <dbReference type="NCBI Taxonomy" id="2282167"/>
    <lineage>
        <taxon>Bacteria</taxon>
        <taxon>Bacillati</taxon>
        <taxon>Cyanobacteriota</taxon>
        <taxon>Cyanophyceae</taxon>
        <taxon>Oscillatoriophycideae</taxon>
        <taxon>Oscillatoriales</taxon>
        <taxon>Oscillatoriaceae</taxon>
        <taxon>Planktothricoides</taxon>
    </lineage>
</organism>
<dbReference type="InterPro" id="IPR020578">
    <property type="entry name" value="Aminotrans_V_PyrdxlP_BS"/>
</dbReference>
<sequence length="408" mass="45007">MESGSPFDVSAIRKDFPILHQKVNGKPLIWLDNAATTQKPQSVIDALSLFYQRDNSNIHRAAHTLAARATDAYEGAREKVQRFIGAGSASEIIFARGTTEAINLVAQTWGRKYIQPGDEIVLSTLEHHANIVPWQMLAQETGAILKVIPVSDRGEILLEEYTRLLGPRTRIVGITQVSNALGTIVPVREMTEIAHRHGAVVLVDGAQAVSHMPVNVQEIGCDFYTFSGHKLFAPTGIGVLYAKREILEDMPPWQGGGSMIRHVTFERTIYSDPPAKFEAGTPNIADAVGLGAAIDYITRLGMSNIERYEHQLTEYAMQRLATIPGLRLIGTAPHKVSVLSFILDDIPVEQVGQRLAREGIAVRAGHHCAQPTMQRYGLTGTVRPSLAFYNTCQEIDKLVEVLETIRFR</sequence>
<gene>
    <name evidence="10" type="ORF">ENR15_01805</name>
</gene>
<dbReference type="PANTHER" id="PTHR43586:SF8">
    <property type="entry name" value="CYSTEINE DESULFURASE 1, CHLOROPLASTIC"/>
    <property type="match status" value="1"/>
</dbReference>
<evidence type="ECO:0000256" key="5">
    <source>
        <dbReference type="ARBA" id="ARBA00022898"/>
    </source>
</evidence>
<name>A0A7C3ZHP4_9CYAN</name>
<dbReference type="Gene3D" id="3.90.1150.10">
    <property type="entry name" value="Aspartate Aminotransferase, domain 1"/>
    <property type="match status" value="1"/>
</dbReference>
<dbReference type="EC" id="2.8.1.7" evidence="3 8"/>
<dbReference type="PANTHER" id="PTHR43586">
    <property type="entry name" value="CYSTEINE DESULFURASE"/>
    <property type="match status" value="1"/>
</dbReference>
<dbReference type="Pfam" id="PF00266">
    <property type="entry name" value="Aminotran_5"/>
    <property type="match status" value="1"/>
</dbReference>
<evidence type="ECO:0000256" key="6">
    <source>
        <dbReference type="ARBA" id="ARBA00050776"/>
    </source>
</evidence>
<evidence type="ECO:0000256" key="1">
    <source>
        <dbReference type="ARBA" id="ARBA00001933"/>
    </source>
</evidence>
<reference evidence="10" key="1">
    <citation type="journal article" date="2020" name="mSystems">
        <title>Genome- and Community-Level Interaction Insights into Carbon Utilization and Element Cycling Functions of Hydrothermarchaeota in Hydrothermal Sediment.</title>
        <authorList>
            <person name="Zhou Z."/>
            <person name="Liu Y."/>
            <person name="Xu W."/>
            <person name="Pan J."/>
            <person name="Luo Z.H."/>
            <person name="Li M."/>
        </authorList>
    </citation>
    <scope>NUCLEOTIDE SEQUENCE [LARGE SCALE GENOMIC DNA]</scope>
    <source>
        <strain evidence="10">SpSt-374</strain>
    </source>
</reference>
<evidence type="ECO:0000256" key="2">
    <source>
        <dbReference type="ARBA" id="ARBA00010447"/>
    </source>
</evidence>
<dbReference type="InterPro" id="IPR015421">
    <property type="entry name" value="PyrdxlP-dep_Trfase_major"/>
</dbReference>
<evidence type="ECO:0000256" key="4">
    <source>
        <dbReference type="ARBA" id="ARBA00022679"/>
    </source>
</evidence>
<evidence type="ECO:0000256" key="7">
    <source>
        <dbReference type="RuleBase" id="RU004504"/>
    </source>
</evidence>
<comment type="function">
    <text evidence="8">Catalyzes the removal of elemental sulfur and selenium atoms from L-cysteine, L-cystine, L-selenocysteine, and L-selenocystine to produce L-alanine.</text>
</comment>
<keyword evidence="4 8" id="KW-0808">Transferase</keyword>
<evidence type="ECO:0000256" key="8">
    <source>
        <dbReference type="RuleBase" id="RU004506"/>
    </source>
</evidence>
<dbReference type="InterPro" id="IPR000192">
    <property type="entry name" value="Aminotrans_V_dom"/>
</dbReference>
<dbReference type="InterPro" id="IPR010970">
    <property type="entry name" value="Cys_dSase_SufS"/>
</dbReference>
<comment type="cofactor">
    <cofactor evidence="1 7">
        <name>pyridoxal 5'-phosphate</name>
        <dbReference type="ChEBI" id="CHEBI:597326"/>
    </cofactor>
</comment>
<dbReference type="NCBIfam" id="TIGR01979">
    <property type="entry name" value="sufS"/>
    <property type="match status" value="1"/>
</dbReference>
<comment type="caution">
    <text evidence="10">The sequence shown here is derived from an EMBL/GenBank/DDBJ whole genome shotgun (WGS) entry which is preliminary data.</text>
</comment>
<dbReference type="InterPro" id="IPR016454">
    <property type="entry name" value="Cysteine_dSase"/>
</dbReference>
<dbReference type="PIRSF" id="PIRSF005572">
    <property type="entry name" value="NifS"/>
    <property type="match status" value="1"/>
</dbReference>
<feature type="domain" description="Aminotransferase class V" evidence="9">
    <location>
        <begin position="29"/>
        <end position="398"/>
    </location>
</feature>
<comment type="catalytic activity">
    <reaction evidence="6 8">
        <text>(sulfur carrier)-H + L-cysteine = (sulfur carrier)-SH + L-alanine</text>
        <dbReference type="Rhea" id="RHEA:43892"/>
        <dbReference type="Rhea" id="RHEA-COMP:14737"/>
        <dbReference type="Rhea" id="RHEA-COMP:14739"/>
        <dbReference type="ChEBI" id="CHEBI:29917"/>
        <dbReference type="ChEBI" id="CHEBI:35235"/>
        <dbReference type="ChEBI" id="CHEBI:57972"/>
        <dbReference type="ChEBI" id="CHEBI:64428"/>
        <dbReference type="EC" id="2.8.1.7"/>
    </reaction>
</comment>
<dbReference type="CDD" id="cd06453">
    <property type="entry name" value="SufS_like"/>
    <property type="match status" value="1"/>
</dbReference>
<accession>A0A7C3ZHP4</accession>
<dbReference type="InterPro" id="IPR015424">
    <property type="entry name" value="PyrdxlP-dep_Trfase"/>
</dbReference>
<dbReference type="NCBIfam" id="NF041166">
    <property type="entry name" value="f2_encap_cargo1"/>
    <property type="match status" value="1"/>
</dbReference>
<dbReference type="InterPro" id="IPR015422">
    <property type="entry name" value="PyrdxlP-dep_Trfase_small"/>
</dbReference>